<dbReference type="EMBL" id="QTSX02002864">
    <property type="protein sequence ID" value="KAJ9074298.1"/>
    <property type="molecule type" value="Genomic_DNA"/>
</dbReference>
<comment type="caution">
    <text evidence="1">The sequence shown here is derived from an EMBL/GenBank/DDBJ whole genome shotgun (WGS) entry which is preliminary data.</text>
</comment>
<gene>
    <name evidence="1" type="ORF">DSO57_1007988</name>
</gene>
<dbReference type="Proteomes" id="UP001165960">
    <property type="component" value="Unassembled WGS sequence"/>
</dbReference>
<reference evidence="1" key="1">
    <citation type="submission" date="2022-04" db="EMBL/GenBank/DDBJ databases">
        <title>Genome of the entomopathogenic fungus Entomophthora muscae.</title>
        <authorList>
            <person name="Elya C."/>
            <person name="Lovett B.R."/>
            <person name="Lee E."/>
            <person name="Macias A.M."/>
            <person name="Hajek A.E."/>
            <person name="De Bivort B.L."/>
            <person name="Kasson M.T."/>
            <person name="De Fine Licht H.H."/>
            <person name="Stajich J.E."/>
        </authorList>
    </citation>
    <scope>NUCLEOTIDE SEQUENCE</scope>
    <source>
        <strain evidence="1">Berkeley</strain>
    </source>
</reference>
<evidence type="ECO:0000313" key="1">
    <source>
        <dbReference type="EMBL" id="KAJ9074298.1"/>
    </source>
</evidence>
<protein>
    <submittedName>
        <fullName evidence="1">Uncharacterized protein</fullName>
    </submittedName>
</protein>
<accession>A0ACC2TIC0</accession>
<proteinExistence type="predicted"/>
<organism evidence="1 2">
    <name type="scientific">Entomophthora muscae</name>
    <dbReference type="NCBI Taxonomy" id="34485"/>
    <lineage>
        <taxon>Eukaryota</taxon>
        <taxon>Fungi</taxon>
        <taxon>Fungi incertae sedis</taxon>
        <taxon>Zoopagomycota</taxon>
        <taxon>Entomophthoromycotina</taxon>
        <taxon>Entomophthoromycetes</taxon>
        <taxon>Entomophthorales</taxon>
        <taxon>Entomophthoraceae</taxon>
        <taxon>Entomophthora</taxon>
    </lineage>
</organism>
<sequence length="66" mass="7577">MEEEGYLSHAPPKDHGQLWHHAKRIVMSLWFQNTMSVLACTYLIATSIEIVLGKMKNATHIKNSIR</sequence>
<name>A0ACC2TIC0_9FUNG</name>
<keyword evidence="2" id="KW-1185">Reference proteome</keyword>
<evidence type="ECO:0000313" key="2">
    <source>
        <dbReference type="Proteomes" id="UP001165960"/>
    </source>
</evidence>